<dbReference type="Proteomes" id="UP000245119">
    <property type="component" value="Linkage Group LG8"/>
</dbReference>
<keyword evidence="4" id="KW-1185">Reference proteome</keyword>
<reference evidence="3 4" key="1">
    <citation type="submission" date="2018-04" db="EMBL/GenBank/DDBJ databases">
        <title>The genome of golden apple snail Pomacea canaliculata provides insight into stress tolerance and invasive adaptation.</title>
        <authorList>
            <person name="Liu C."/>
            <person name="Liu B."/>
            <person name="Ren Y."/>
            <person name="Zhang Y."/>
            <person name="Wang H."/>
            <person name="Li S."/>
            <person name="Jiang F."/>
            <person name="Yin L."/>
            <person name="Zhang G."/>
            <person name="Qian W."/>
            <person name="Fan W."/>
        </authorList>
    </citation>
    <scope>NUCLEOTIDE SEQUENCE [LARGE SCALE GENOMIC DNA]</scope>
    <source>
        <strain evidence="3">SZHN2017</strain>
        <tissue evidence="3">Muscle</tissue>
    </source>
</reference>
<organism evidence="3 4">
    <name type="scientific">Pomacea canaliculata</name>
    <name type="common">Golden apple snail</name>
    <dbReference type="NCBI Taxonomy" id="400727"/>
    <lineage>
        <taxon>Eukaryota</taxon>
        <taxon>Metazoa</taxon>
        <taxon>Spiralia</taxon>
        <taxon>Lophotrochozoa</taxon>
        <taxon>Mollusca</taxon>
        <taxon>Gastropoda</taxon>
        <taxon>Caenogastropoda</taxon>
        <taxon>Architaenioglossa</taxon>
        <taxon>Ampullarioidea</taxon>
        <taxon>Ampullariidae</taxon>
        <taxon>Pomacea</taxon>
    </lineage>
</organism>
<evidence type="ECO:0000313" key="3">
    <source>
        <dbReference type="EMBL" id="PVD26212.1"/>
    </source>
</evidence>
<keyword evidence="2" id="KW-0732">Signal</keyword>
<evidence type="ECO:0008006" key="5">
    <source>
        <dbReference type="Google" id="ProtNLM"/>
    </source>
</evidence>
<comment type="caution">
    <text evidence="3">The sequence shown here is derived from an EMBL/GenBank/DDBJ whole genome shotgun (WGS) entry which is preliminary data.</text>
</comment>
<feature type="region of interest" description="Disordered" evidence="1">
    <location>
        <begin position="57"/>
        <end position="105"/>
    </location>
</feature>
<feature type="chain" id="PRO_5015576836" description="Secreted protein" evidence="2">
    <location>
        <begin position="19"/>
        <end position="140"/>
    </location>
</feature>
<feature type="signal peptide" evidence="2">
    <location>
        <begin position="1"/>
        <end position="18"/>
    </location>
</feature>
<evidence type="ECO:0000313" key="4">
    <source>
        <dbReference type="Proteomes" id="UP000245119"/>
    </source>
</evidence>
<sequence>MVLMAGTILGIVIRDSASANIDDDDDCYNNGDDHDSDGRRLKAAMFVASVNIFADGSDDASGKHRLHPAPAEHPKTKEQTAVGGETSGRHAGGGPNKQTTARVERHGLAGGVCRSAQRRFRRKMLLLLLTSYGSKLDRLN</sequence>
<dbReference type="EMBL" id="PZQS01000008">
    <property type="protein sequence ID" value="PVD26212.1"/>
    <property type="molecule type" value="Genomic_DNA"/>
</dbReference>
<evidence type="ECO:0000256" key="1">
    <source>
        <dbReference type="SAM" id="MobiDB-lite"/>
    </source>
</evidence>
<evidence type="ECO:0000256" key="2">
    <source>
        <dbReference type="SAM" id="SignalP"/>
    </source>
</evidence>
<dbReference type="AlphaFoldDB" id="A0A2T7NYG7"/>
<protein>
    <recommendedName>
        <fullName evidence="5">Secreted protein</fullName>
    </recommendedName>
</protein>
<proteinExistence type="predicted"/>
<accession>A0A2T7NYG7</accession>
<gene>
    <name evidence="3" type="ORF">C0Q70_13882</name>
</gene>
<name>A0A2T7NYG7_POMCA</name>